<gene>
    <name evidence="1" type="ORF">M8818_003075</name>
</gene>
<dbReference type="EMBL" id="JAMKPW020000012">
    <property type="protein sequence ID" value="KAK8212910.1"/>
    <property type="molecule type" value="Genomic_DNA"/>
</dbReference>
<reference evidence="1" key="1">
    <citation type="submission" date="2024-02" db="EMBL/GenBank/DDBJ databases">
        <title>Metagenome Assembled Genome of Zalaria obscura JY119.</title>
        <authorList>
            <person name="Vighnesh L."/>
            <person name="Jagadeeshwari U."/>
            <person name="Venkata Ramana C."/>
            <person name="Sasikala C."/>
        </authorList>
    </citation>
    <scope>NUCLEOTIDE SEQUENCE</scope>
    <source>
        <strain evidence="1">JY119</strain>
    </source>
</reference>
<evidence type="ECO:0000313" key="2">
    <source>
        <dbReference type="Proteomes" id="UP001320706"/>
    </source>
</evidence>
<name>A0ACC3SG90_9PEZI</name>
<sequence>MASPIITATIQAGLLSALSNIIAQLLSCHQANLPYRLDPTPLTHFVLFSILACPPNYLWQTYLERRYPGYTTPSTPGTTTSIANHPTTKSLTDRTAPAVRAVNDRVSAATSALEDSDLIQRFKRSTTEGIESVKSKASQYGNLTGHVRRASASLTGGTFYSEASEKQQQAETAGGLYTTPDGTLVDRLQEGGPARKKLNLRNTAIKFALDQTLGAAVNTVLFVAGMALLKGEALETVVGNVREQFWPLLFAGQKLWPLVSIVSFTLVPVEKRTVFGGIVGVGWGIFLSLRAAAAGKGKMKEM</sequence>
<dbReference type="Proteomes" id="UP001320706">
    <property type="component" value="Unassembled WGS sequence"/>
</dbReference>
<comment type="caution">
    <text evidence="1">The sequence shown here is derived from an EMBL/GenBank/DDBJ whole genome shotgun (WGS) entry which is preliminary data.</text>
</comment>
<proteinExistence type="predicted"/>
<organism evidence="1 2">
    <name type="scientific">Zalaria obscura</name>
    <dbReference type="NCBI Taxonomy" id="2024903"/>
    <lineage>
        <taxon>Eukaryota</taxon>
        <taxon>Fungi</taxon>
        <taxon>Dikarya</taxon>
        <taxon>Ascomycota</taxon>
        <taxon>Pezizomycotina</taxon>
        <taxon>Dothideomycetes</taxon>
        <taxon>Dothideomycetidae</taxon>
        <taxon>Dothideales</taxon>
        <taxon>Zalariaceae</taxon>
        <taxon>Zalaria</taxon>
    </lineage>
</organism>
<keyword evidence="2" id="KW-1185">Reference proteome</keyword>
<accession>A0ACC3SG90</accession>
<evidence type="ECO:0000313" key="1">
    <source>
        <dbReference type="EMBL" id="KAK8212910.1"/>
    </source>
</evidence>
<protein>
    <submittedName>
        <fullName evidence="1">Uncharacterized protein</fullName>
    </submittedName>
</protein>